<evidence type="ECO:0000256" key="4">
    <source>
        <dbReference type="ARBA" id="ARBA00022475"/>
    </source>
</evidence>
<protein>
    <recommendedName>
        <fullName evidence="9">Anion exchange protein</fullName>
    </recommendedName>
</protein>
<feature type="region of interest" description="Disordered" evidence="10">
    <location>
        <begin position="68"/>
        <end position="98"/>
    </location>
</feature>
<dbReference type="Gene3D" id="3.40.930.10">
    <property type="entry name" value="Mannitol-specific EII, Chain A"/>
    <property type="match status" value="1"/>
</dbReference>
<dbReference type="PANTHER" id="PTHR11453">
    <property type="entry name" value="ANION EXCHANGE PROTEIN"/>
    <property type="match status" value="1"/>
</dbReference>
<dbReference type="InterPro" id="IPR013769">
    <property type="entry name" value="Band3_cytoplasmic_dom"/>
</dbReference>
<proteinExistence type="inferred from homology"/>
<feature type="region of interest" description="Disordered" evidence="10">
    <location>
        <begin position="1"/>
        <end position="40"/>
    </location>
</feature>
<evidence type="ECO:0000256" key="6">
    <source>
        <dbReference type="ARBA" id="ARBA00022989"/>
    </source>
</evidence>
<dbReference type="GO" id="GO:0005452">
    <property type="term" value="F:solute:inorganic anion antiporter activity"/>
    <property type="evidence" value="ECO:0007669"/>
    <property type="project" value="InterPro"/>
</dbReference>
<keyword evidence="7 9" id="KW-0406">Ion transport</keyword>
<feature type="region of interest" description="Disordered" evidence="10">
    <location>
        <begin position="499"/>
        <end position="530"/>
    </location>
</feature>
<dbReference type="PRINTS" id="PR01231">
    <property type="entry name" value="HCO3TRNSPORT"/>
</dbReference>
<evidence type="ECO:0000256" key="3">
    <source>
        <dbReference type="ARBA" id="ARBA00022448"/>
    </source>
</evidence>
<feature type="transmembrane region" description="Helical" evidence="9">
    <location>
        <begin position="562"/>
        <end position="584"/>
    </location>
</feature>
<dbReference type="AlphaFoldDB" id="A0A9C6SJC1"/>
<feature type="compositionally biased region" description="Basic and acidic residues" evidence="10">
    <location>
        <begin position="1088"/>
        <end position="1099"/>
    </location>
</feature>
<feature type="transmembrane region" description="Helical" evidence="9">
    <location>
        <begin position="855"/>
        <end position="874"/>
    </location>
</feature>
<keyword evidence="13" id="KW-1185">Reference proteome</keyword>
<evidence type="ECO:0000256" key="8">
    <source>
        <dbReference type="ARBA" id="ARBA00023136"/>
    </source>
</evidence>
<keyword evidence="3 9" id="KW-0813">Transport</keyword>
<feature type="transmembrane region" description="Helical" evidence="9">
    <location>
        <begin position="895"/>
        <end position="919"/>
    </location>
</feature>
<evidence type="ECO:0000259" key="11">
    <source>
        <dbReference type="Pfam" id="PF00955"/>
    </source>
</evidence>
<evidence type="ECO:0000256" key="1">
    <source>
        <dbReference type="ARBA" id="ARBA00004651"/>
    </source>
</evidence>
<evidence type="ECO:0000256" key="2">
    <source>
        <dbReference type="ARBA" id="ARBA00010993"/>
    </source>
</evidence>
<feature type="transmembrane region" description="Helical" evidence="9">
    <location>
        <begin position="803"/>
        <end position="823"/>
    </location>
</feature>
<feature type="compositionally biased region" description="Gly residues" evidence="10">
    <location>
        <begin position="17"/>
        <end position="30"/>
    </location>
</feature>
<accession>A0A9C6SJC1</accession>
<dbReference type="RefSeq" id="XP_048261686.1">
    <property type="nucleotide sequence ID" value="XM_048405729.1"/>
</dbReference>
<evidence type="ECO:0000256" key="10">
    <source>
        <dbReference type="SAM" id="MobiDB-lite"/>
    </source>
</evidence>
<gene>
    <name evidence="14" type="primary">LOC100647489</name>
</gene>
<comment type="similarity">
    <text evidence="2 9">Belongs to the anion exchanger (TC 2.A.31) family.</text>
</comment>
<keyword evidence="8 9" id="KW-0472">Membrane</keyword>
<feature type="region of interest" description="Disordered" evidence="10">
    <location>
        <begin position="1088"/>
        <end position="1111"/>
    </location>
</feature>
<evidence type="ECO:0000256" key="7">
    <source>
        <dbReference type="ARBA" id="ARBA00023065"/>
    </source>
</evidence>
<evidence type="ECO:0000256" key="5">
    <source>
        <dbReference type="ARBA" id="ARBA00022692"/>
    </source>
</evidence>
<feature type="transmembrane region" description="Helical" evidence="9">
    <location>
        <begin position="652"/>
        <end position="674"/>
    </location>
</feature>
<dbReference type="Proteomes" id="UP000835206">
    <property type="component" value="Chromosome 1"/>
</dbReference>
<evidence type="ECO:0000313" key="14">
    <source>
        <dbReference type="RefSeq" id="XP_048261686.1"/>
    </source>
</evidence>
<dbReference type="InterPro" id="IPR016152">
    <property type="entry name" value="PTrfase/Anion_transptr"/>
</dbReference>
<dbReference type="GO" id="GO:0008509">
    <property type="term" value="F:monoatomic anion transmembrane transporter activity"/>
    <property type="evidence" value="ECO:0007669"/>
    <property type="project" value="InterPro"/>
</dbReference>
<keyword evidence="4" id="KW-1003">Cell membrane</keyword>
<dbReference type="CTD" id="34005"/>
<feature type="domain" description="Bicarbonate transporter-like transmembrane" evidence="11">
    <location>
        <begin position="538"/>
        <end position="1085"/>
    </location>
</feature>
<organism evidence="13 14">
    <name type="scientific">Bombus terrestris</name>
    <name type="common">Buff-tailed bumblebee</name>
    <name type="synonym">Apis terrestris</name>
    <dbReference type="NCBI Taxonomy" id="30195"/>
    <lineage>
        <taxon>Eukaryota</taxon>
        <taxon>Metazoa</taxon>
        <taxon>Ecdysozoa</taxon>
        <taxon>Arthropoda</taxon>
        <taxon>Hexapoda</taxon>
        <taxon>Insecta</taxon>
        <taxon>Pterygota</taxon>
        <taxon>Neoptera</taxon>
        <taxon>Endopterygota</taxon>
        <taxon>Hymenoptera</taxon>
        <taxon>Apocrita</taxon>
        <taxon>Aculeata</taxon>
        <taxon>Apoidea</taxon>
        <taxon>Anthophila</taxon>
        <taxon>Apidae</taxon>
        <taxon>Bombus</taxon>
        <taxon>Bombus</taxon>
    </lineage>
</organism>
<dbReference type="FunFam" id="1.10.287.570:FF:000001">
    <property type="entry name" value="Anion exchange protein"/>
    <property type="match status" value="1"/>
</dbReference>
<dbReference type="GeneID" id="100647489"/>
<feature type="region of interest" description="Disordered" evidence="10">
    <location>
        <begin position="329"/>
        <end position="375"/>
    </location>
</feature>
<feature type="compositionally biased region" description="Low complexity" evidence="10">
    <location>
        <begin position="349"/>
        <end position="362"/>
    </location>
</feature>
<evidence type="ECO:0000313" key="13">
    <source>
        <dbReference type="Proteomes" id="UP000835206"/>
    </source>
</evidence>
<dbReference type="GO" id="GO:0008510">
    <property type="term" value="F:sodium:bicarbonate symporter activity"/>
    <property type="evidence" value="ECO:0007669"/>
    <property type="project" value="TreeGrafter"/>
</dbReference>
<dbReference type="PANTHER" id="PTHR11453:SF36">
    <property type="entry name" value="ANION EXCHANGE PROTEIN"/>
    <property type="match status" value="1"/>
</dbReference>
<dbReference type="NCBIfam" id="TIGR00834">
    <property type="entry name" value="ae"/>
    <property type="match status" value="1"/>
</dbReference>
<dbReference type="InterPro" id="IPR003020">
    <property type="entry name" value="HCO3_transpt_euk"/>
</dbReference>
<feature type="transmembrane region" description="Helical" evidence="9">
    <location>
        <begin position="955"/>
        <end position="974"/>
    </location>
</feature>
<evidence type="ECO:0000259" key="12">
    <source>
        <dbReference type="Pfam" id="PF07565"/>
    </source>
</evidence>
<dbReference type="GO" id="GO:0005886">
    <property type="term" value="C:plasma membrane"/>
    <property type="evidence" value="ECO:0007669"/>
    <property type="project" value="UniProtKB-SubCell"/>
</dbReference>
<dbReference type="SUPFAM" id="SSF55804">
    <property type="entry name" value="Phoshotransferase/anion transport protein"/>
    <property type="match status" value="1"/>
</dbReference>
<feature type="transmembrane region" description="Helical" evidence="9">
    <location>
        <begin position="765"/>
        <end position="783"/>
    </location>
</feature>
<evidence type="ECO:0000256" key="9">
    <source>
        <dbReference type="RuleBase" id="RU362035"/>
    </source>
</evidence>
<dbReference type="Pfam" id="PF07565">
    <property type="entry name" value="Band_3_cyto"/>
    <property type="match status" value="1"/>
</dbReference>
<feature type="transmembrane region" description="Helical" evidence="9">
    <location>
        <begin position="596"/>
        <end position="615"/>
    </location>
</feature>
<keyword evidence="5 9" id="KW-0812">Transmembrane</keyword>
<keyword evidence="6 9" id="KW-1133">Transmembrane helix</keyword>
<reference evidence="14" key="1">
    <citation type="submission" date="2025-08" db="UniProtKB">
        <authorList>
            <consortium name="RefSeq"/>
        </authorList>
    </citation>
    <scope>IDENTIFICATION</scope>
</reference>
<dbReference type="Pfam" id="PF00955">
    <property type="entry name" value="HCO3_cotransp"/>
    <property type="match status" value="1"/>
</dbReference>
<sequence length="1225" mass="136598">MNSNAFEYDSRPWMQPGIGGGGGAAHVGGTGDDEAPKDPGVRITHQSYTEKDFEGHRAHTVYVGVHLPGERRHRRHHKHHHSQRQLGTSSTDKENVDNDRPRQLLMTRRSRLSNICDPDGEMILTPPAQRVQFILGEEVGDDAHESHPLFSEMEELVKDGDEMEWKETARWIKFEEDVEEGGNRWSKPHVATLSLHALFELRSLLLNGTVMLDMEAASLEQIADLVLDNMINKGSLPIEAREKVREALLVRHRHQHERRKDNNMSRLPIIRSLAEIGRNHSSSKNEFGIPHVVGFTAWFAMCQLKVEESNSAPAIAGATSHGSGPALNAGSRFLAIPGQEPGTNGMDRSPSSVSISRNHSSSALENGDANHKGNTHFMRKIPAGAEASNILVGEVDFLDKTLSAFIRLSQAGIMGDLTEVPVPTRFIFVLLGPTGGITGFHEIGRAMATLMSDEVFHDVAYKAKNRNHLLAGIDEFLDAVTVLPPGEWDPAIRIEPPAAIPSQDVRKRPKEEKPKEDLDDEADEQKLREESGLSRTGRLFGGLVNDIKRKVPFYFSDFKDALALQCVASFIFLYFACLSPIITFGGLLSEATGKNMAAMESLVSGFVCGIGYGFFSGQPLTILGSTGPVLVFETIVYEFCKKSDWNYMSFRFWIGSWITLILVILVAIDASAFVCYITRFTEENFATLIAFIFIYKAIENVLSIGKKYPINTHANEPFNYECWCKPPNGSLPSSYDNINWTALDQKACQSYNGTLVGDGCNLPHYIPDVFLMSIILFMGTFLLSVELKDFKNALFFPSKVRQVVSDFAVIIAIFSMSTLDHFVNIPTPKLEVPEEFKPTLAGRGWMIWPFQSNPWWSAIVACLPALLGTILIFMDQQITAVIVNRKENKLKKGCGYHLDLFVLAILIEICSVMGLPWFVAATVLSINHVNSLKLESECAAPGEKPQFLGVREQRVTHILIFLMIGCSVLLTPMLRHIPMPVLFGVFLYMGVASLKGLQFFDRILIMLMPVKYQPDYMFLRQVPLKRVHLFTTIQLTCLACLWIIKSFSSTSILFPLMLVVMIGIRKSLDLLFTQRELKILDDVMPEPSRKHAEDLRQLESGEEQNESMGYGPSGNIQISLANGNIIKIPMASINISEEVNKTGIWQQVNEGNEKTKQVKLINAGKQKKHSKKENLLMADETTRLTTMTEEDEDDSGISIKVDLIRSKESISPLTINGTTSAETSV</sequence>
<dbReference type="Gene3D" id="1.10.287.570">
    <property type="entry name" value="Helical hairpin bin"/>
    <property type="match status" value="1"/>
</dbReference>
<feature type="domain" description="Band 3 cytoplasmic" evidence="12">
    <location>
        <begin position="147"/>
        <end position="490"/>
    </location>
</feature>
<feature type="compositionally biased region" description="Basic residues" evidence="10">
    <location>
        <begin position="71"/>
        <end position="83"/>
    </location>
</feature>
<dbReference type="InterPro" id="IPR011531">
    <property type="entry name" value="HCO3_transpt-like_TM_dom"/>
</dbReference>
<dbReference type="GO" id="GO:0051453">
    <property type="term" value="P:regulation of intracellular pH"/>
    <property type="evidence" value="ECO:0007669"/>
    <property type="project" value="TreeGrafter"/>
</dbReference>
<name>A0A9C6SJC1_BOMTE</name>
<feature type="transmembrane region" description="Helical" evidence="9">
    <location>
        <begin position="981"/>
        <end position="1007"/>
    </location>
</feature>
<feature type="compositionally biased region" description="Basic and acidic residues" evidence="10">
    <location>
        <begin position="504"/>
        <end position="516"/>
    </location>
</feature>
<comment type="caution">
    <text evidence="9">Lacks conserved residue(s) required for the propagation of feature annotation.</text>
</comment>
<comment type="subcellular location">
    <subcellularLocation>
        <location evidence="1">Cell membrane</location>
        <topology evidence="1">Multi-pass membrane protein</topology>
    </subcellularLocation>
    <subcellularLocation>
        <location evidence="9">Membrane</location>
        <topology evidence="9">Multi-pass membrane protein</topology>
    </subcellularLocation>
</comment>